<evidence type="ECO:0000313" key="3">
    <source>
        <dbReference type="Proteomes" id="UP000288725"/>
    </source>
</evidence>
<comment type="caution">
    <text evidence="2">The sequence shown here is derived from an EMBL/GenBank/DDBJ whole genome shotgun (WGS) entry which is preliminary data.</text>
</comment>
<name>A0A444RRD5_VERDA</name>
<feature type="region of interest" description="Disordered" evidence="1">
    <location>
        <begin position="128"/>
        <end position="149"/>
    </location>
</feature>
<evidence type="ECO:0000313" key="2">
    <source>
        <dbReference type="EMBL" id="RXG43730.1"/>
    </source>
</evidence>
<accession>A0A444RRD5</accession>
<dbReference type="Proteomes" id="UP000288725">
    <property type="component" value="Unassembled WGS sequence"/>
</dbReference>
<protein>
    <submittedName>
        <fullName evidence="2">Uncharacterized protein</fullName>
    </submittedName>
</protein>
<organism evidence="2 3">
    <name type="scientific">Verticillium dahliae</name>
    <name type="common">Verticillium wilt</name>
    <dbReference type="NCBI Taxonomy" id="27337"/>
    <lineage>
        <taxon>Eukaryota</taxon>
        <taxon>Fungi</taxon>
        <taxon>Dikarya</taxon>
        <taxon>Ascomycota</taxon>
        <taxon>Pezizomycotina</taxon>
        <taxon>Sordariomycetes</taxon>
        <taxon>Hypocreomycetidae</taxon>
        <taxon>Glomerellales</taxon>
        <taxon>Plectosphaerellaceae</taxon>
        <taxon>Verticillium</taxon>
    </lineage>
</organism>
<reference evidence="2 3" key="1">
    <citation type="submission" date="2018-12" db="EMBL/GenBank/DDBJ databases">
        <title>Genome of Verticillium dahliae isolate Getta Getta.</title>
        <authorList>
            <person name="Gardiner D.M."/>
        </authorList>
    </citation>
    <scope>NUCLEOTIDE SEQUENCE [LARGE SCALE GENOMIC DNA]</scope>
    <source>
        <strain evidence="2 3">Getta Getta</strain>
    </source>
</reference>
<sequence length="149" mass="17858">MPRRHHSAYTVEQSDFVAYVRIDQDIKQTAWKEVGKRFREQFDVKRVDSAVQALFQRRKTTIPDTDRKGRLQFDDRDQVRMIKVSVTTDWKAVGLLSAYPERAIRYSWVTDKDKQKVKEIGLFRQQQLDDATERQRKRRNEQFQPSPQN</sequence>
<proteinExistence type="predicted"/>
<evidence type="ECO:0000256" key="1">
    <source>
        <dbReference type="SAM" id="MobiDB-lite"/>
    </source>
</evidence>
<dbReference type="EMBL" id="RSDZ01000101">
    <property type="protein sequence ID" value="RXG43730.1"/>
    <property type="molecule type" value="Genomic_DNA"/>
</dbReference>
<dbReference type="AlphaFoldDB" id="A0A444RRD5"/>
<gene>
    <name evidence="2" type="ORF">VDGE_30072</name>
</gene>